<dbReference type="GO" id="GO:0042256">
    <property type="term" value="P:cytosolic ribosome assembly"/>
    <property type="evidence" value="ECO:0007669"/>
    <property type="project" value="InterPro"/>
</dbReference>
<dbReference type="AlphaFoldDB" id="E3GZ89"/>
<sequence>MVSIEDAVIARFESHGERFEILVDPDLALEFRKTPEKYDIEDIIAVEEIFKDAKKGEKASEKKMEEVFGTADPLEVAKKIILKGSIQLTAEQKRRMMEEKFKKIVNKISREAINPQTGHPHPPKRIERAMKECKIHIDPFKPVDEQIKEVLKAIRTKIPIKFEKVKIAVKIPGKYVGSSYGTITKYCKILEEEWQDDGSWIGIVELPGGLQNKFYEELSKLTAGEVETKLLRE</sequence>
<dbReference type="HOGENOM" id="CLU_043216_2_0_2"/>
<dbReference type="EMBL" id="CP002278">
    <property type="protein sequence ID" value="ADP77621.1"/>
    <property type="molecule type" value="Genomic_DNA"/>
</dbReference>
<evidence type="ECO:0000313" key="5">
    <source>
        <dbReference type="EMBL" id="ADP77621.1"/>
    </source>
</evidence>
<dbReference type="InterPro" id="IPR002140">
    <property type="entry name" value="Sdo1/SBDS"/>
</dbReference>
<feature type="domain" description="Ribosome maturation protein SDO1/SBDS C-terminal" evidence="4">
    <location>
        <begin position="165"/>
        <end position="231"/>
    </location>
</feature>
<proteinExistence type="inferred from homology"/>
<dbReference type="Pfam" id="PF20268">
    <property type="entry name" value="SBDS_C"/>
    <property type="match status" value="1"/>
</dbReference>
<dbReference type="InterPro" id="IPR035647">
    <property type="entry name" value="EFG_III/V"/>
</dbReference>
<comment type="similarity">
    <text evidence="1">Belongs to the SDO1/SBDS family.</text>
</comment>
<protein>
    <submittedName>
        <fullName evidence="5">Ribosome maturation protein SBDS</fullName>
    </submittedName>
</protein>
<accession>E3GZ89</accession>
<dbReference type="PANTHER" id="PTHR10927:SF4">
    <property type="entry name" value="RIBOSOME MATURATION PROTEIN SDO1 HOMOLOG"/>
    <property type="match status" value="1"/>
</dbReference>
<dbReference type="PANTHER" id="PTHR10927">
    <property type="entry name" value="RIBOSOME MATURATION PROTEIN SBDS"/>
    <property type="match status" value="1"/>
</dbReference>
<dbReference type="SUPFAM" id="SSF109728">
    <property type="entry name" value="Hypothetical protein AF0491, middle domain"/>
    <property type="match status" value="1"/>
</dbReference>
<keyword evidence="6" id="KW-1185">Reference proteome</keyword>
<evidence type="ECO:0000259" key="2">
    <source>
        <dbReference type="Pfam" id="PF01172"/>
    </source>
</evidence>
<evidence type="ECO:0000313" key="6">
    <source>
        <dbReference type="Proteomes" id="UP000002315"/>
    </source>
</evidence>
<dbReference type="Gene3D" id="3.30.70.240">
    <property type="match status" value="1"/>
</dbReference>
<evidence type="ECO:0000259" key="4">
    <source>
        <dbReference type="Pfam" id="PF20268"/>
    </source>
</evidence>
<dbReference type="InterPro" id="IPR046928">
    <property type="entry name" value="SDO1/SBDS_C"/>
</dbReference>
<gene>
    <name evidence="5" type="ordered locus">Mfer_0822</name>
</gene>
<dbReference type="Pfam" id="PF09377">
    <property type="entry name" value="SBDS_domain_II"/>
    <property type="match status" value="1"/>
</dbReference>
<dbReference type="KEGG" id="mfv:Mfer_0822"/>
<dbReference type="InterPro" id="IPR037188">
    <property type="entry name" value="Sdo1/SBDS_central_sf"/>
</dbReference>
<dbReference type="Pfam" id="PF01172">
    <property type="entry name" value="SBDS_N"/>
    <property type="match status" value="1"/>
</dbReference>
<evidence type="ECO:0000256" key="1">
    <source>
        <dbReference type="ARBA" id="ARBA00007433"/>
    </source>
</evidence>
<dbReference type="Gene3D" id="3.30.1250.10">
    <property type="entry name" value="Ribosome maturation protein SBDS, N-terminal domain"/>
    <property type="match status" value="1"/>
</dbReference>
<dbReference type="InterPro" id="IPR039100">
    <property type="entry name" value="Sdo1/SBDS-like"/>
</dbReference>
<dbReference type="InterPro" id="IPR019783">
    <property type="entry name" value="SDO1/SBDS_N"/>
</dbReference>
<dbReference type="NCBIfam" id="TIGR00291">
    <property type="entry name" value="RNA_SBDS"/>
    <property type="match status" value="1"/>
</dbReference>
<dbReference type="SUPFAM" id="SSF54980">
    <property type="entry name" value="EF-G C-terminal domain-like"/>
    <property type="match status" value="1"/>
</dbReference>
<dbReference type="OrthoDB" id="84504at2157"/>
<feature type="domain" description="Ribosome maturation protein SDO1/SBDS N-terminal" evidence="2">
    <location>
        <begin position="7"/>
        <end position="94"/>
    </location>
</feature>
<reference evidence="5 6" key="1">
    <citation type="journal article" date="2010" name="Stand. Genomic Sci.">
        <title>Complete genome sequence of Methanothermus fervidus type strain (V24S).</title>
        <authorList>
            <person name="Anderson I."/>
            <person name="Djao O.D."/>
            <person name="Misra M."/>
            <person name="Chertkov O."/>
            <person name="Nolan M."/>
            <person name="Lucas S."/>
            <person name="Lapidus A."/>
            <person name="Del Rio T.G."/>
            <person name="Tice H."/>
            <person name="Cheng J.F."/>
            <person name="Tapia R."/>
            <person name="Han C."/>
            <person name="Goodwin L."/>
            <person name="Pitluck S."/>
            <person name="Liolios K."/>
            <person name="Ivanova N."/>
            <person name="Mavromatis K."/>
            <person name="Mikhailova N."/>
            <person name="Pati A."/>
            <person name="Brambilla E."/>
            <person name="Chen A."/>
            <person name="Palaniappan K."/>
            <person name="Land M."/>
            <person name="Hauser L."/>
            <person name="Chang Y.J."/>
            <person name="Jeffries C.D."/>
            <person name="Sikorski J."/>
            <person name="Spring S."/>
            <person name="Rohde M."/>
            <person name="Eichinger K."/>
            <person name="Huber H."/>
            <person name="Wirth R."/>
            <person name="Goker M."/>
            <person name="Detter J.C."/>
            <person name="Woyke T."/>
            <person name="Bristow J."/>
            <person name="Eisen J.A."/>
            <person name="Markowitz V."/>
            <person name="Hugenholtz P."/>
            <person name="Klenk H.P."/>
            <person name="Kyrpides N.C."/>
        </authorList>
    </citation>
    <scope>NUCLEOTIDE SEQUENCE [LARGE SCALE GENOMIC DNA]</scope>
    <source>
        <strain evidence="6">ATCC 43054 / DSM 2088 / JCM 10308 / V24 S</strain>
    </source>
</reference>
<dbReference type="STRING" id="523846.Mfer_0822"/>
<evidence type="ECO:0000259" key="3">
    <source>
        <dbReference type="Pfam" id="PF09377"/>
    </source>
</evidence>
<dbReference type="Proteomes" id="UP000002315">
    <property type="component" value="Chromosome"/>
</dbReference>
<dbReference type="SUPFAM" id="SSF89895">
    <property type="entry name" value="FYSH domain"/>
    <property type="match status" value="1"/>
</dbReference>
<dbReference type="Gene3D" id="1.10.10.900">
    <property type="entry name" value="SBDS protein C-terminal domain, subdomain 1"/>
    <property type="match status" value="1"/>
</dbReference>
<dbReference type="InterPro" id="IPR036786">
    <property type="entry name" value="Ribosome_mat_SBDS_N_sf"/>
</dbReference>
<feature type="domain" description="Ribosome maturation protein SDO1/SBDS central" evidence="3">
    <location>
        <begin position="102"/>
        <end position="163"/>
    </location>
</feature>
<dbReference type="InterPro" id="IPR018978">
    <property type="entry name" value="SDO1/SBDS_central"/>
</dbReference>
<organism evidence="5 6">
    <name type="scientific">Methanothermus fervidus (strain ATCC 43054 / DSM 2088 / JCM 10308 / V24 S)</name>
    <dbReference type="NCBI Taxonomy" id="523846"/>
    <lineage>
        <taxon>Archaea</taxon>
        <taxon>Methanobacteriati</taxon>
        <taxon>Methanobacteriota</taxon>
        <taxon>Methanomada group</taxon>
        <taxon>Methanobacteria</taxon>
        <taxon>Methanobacteriales</taxon>
        <taxon>Methanothermaceae</taxon>
        <taxon>Methanothermus</taxon>
    </lineage>
</organism>
<name>E3GZ89_METFV</name>